<gene>
    <name evidence="1" type="ORF">PCL_07060</name>
</gene>
<accession>A0A2U3DT86</accession>
<name>A0A2U3DT86_PURLI</name>
<sequence length="266" mass="30823">MVSFRKLIKVCRPSKYRHEKTDEDPMQHRLVYRYDHPHTDQPAIFSSYCPIMPCSAVHSFRRREKEVTDWLITHFVDQFGPGKKVDLLWRSDLRLLVCLHQIFAAELRLLEVYFSVNFAWSGFERQIPDESYIPFTYTRPGLAQYYRQESLFHSGGRHGETCKSHRYQKCSAVVEDMVDACFPRHESGLSISPDFRYFNHAQMIAWSLATSVSTIASLGFALDSNAILNWGLSLLESWESKLRDAMKSGDDVEGKFNSSCPQYTPS</sequence>
<evidence type="ECO:0000313" key="1">
    <source>
        <dbReference type="EMBL" id="PWI65459.1"/>
    </source>
</evidence>
<protein>
    <submittedName>
        <fullName evidence="1">Uncharacterized protein</fullName>
    </submittedName>
</protein>
<dbReference type="Proteomes" id="UP000245956">
    <property type="component" value="Unassembled WGS sequence"/>
</dbReference>
<evidence type="ECO:0000313" key="2">
    <source>
        <dbReference type="Proteomes" id="UP000245956"/>
    </source>
</evidence>
<comment type="caution">
    <text evidence="1">The sequence shown here is derived from an EMBL/GenBank/DDBJ whole genome shotgun (WGS) entry which is preliminary data.</text>
</comment>
<proteinExistence type="predicted"/>
<dbReference type="AlphaFoldDB" id="A0A2U3DT86"/>
<organism evidence="1 2">
    <name type="scientific">Purpureocillium lilacinum</name>
    <name type="common">Paecilomyces lilacinus</name>
    <dbReference type="NCBI Taxonomy" id="33203"/>
    <lineage>
        <taxon>Eukaryota</taxon>
        <taxon>Fungi</taxon>
        <taxon>Dikarya</taxon>
        <taxon>Ascomycota</taxon>
        <taxon>Pezizomycotina</taxon>
        <taxon>Sordariomycetes</taxon>
        <taxon>Hypocreomycetidae</taxon>
        <taxon>Hypocreales</taxon>
        <taxon>Ophiocordycipitaceae</taxon>
        <taxon>Purpureocillium</taxon>
    </lineage>
</organism>
<reference evidence="1 2" key="1">
    <citation type="journal article" date="2016" name="Front. Microbiol.">
        <title>Genome and transcriptome sequences reveal the specific parasitism of the nematophagous Purpureocillium lilacinum 36-1.</title>
        <authorList>
            <person name="Xie J."/>
            <person name="Li S."/>
            <person name="Mo C."/>
            <person name="Xiao X."/>
            <person name="Peng D."/>
            <person name="Wang G."/>
            <person name="Xiao Y."/>
        </authorList>
    </citation>
    <scope>NUCLEOTIDE SEQUENCE [LARGE SCALE GENOMIC DNA]</scope>
    <source>
        <strain evidence="1 2">36-1</strain>
    </source>
</reference>
<dbReference type="EMBL" id="LCWV01000033">
    <property type="protein sequence ID" value="PWI65459.1"/>
    <property type="molecule type" value="Genomic_DNA"/>
</dbReference>